<evidence type="ECO:0000256" key="6">
    <source>
        <dbReference type="ARBA" id="ARBA00023054"/>
    </source>
</evidence>
<dbReference type="Proteomes" id="UP000691718">
    <property type="component" value="Unassembled WGS sequence"/>
</dbReference>
<dbReference type="AlphaFoldDB" id="A0A8S3Y0I9"/>
<feature type="region of interest" description="Disordered" evidence="8">
    <location>
        <begin position="93"/>
        <end position="123"/>
    </location>
</feature>
<feature type="coiled-coil region" evidence="7">
    <location>
        <begin position="126"/>
        <end position="153"/>
    </location>
</feature>
<dbReference type="InterPro" id="IPR045152">
    <property type="entry name" value="EDC4-like"/>
</dbReference>
<dbReference type="Pfam" id="PF21289">
    <property type="entry name" value="EDC4_C"/>
    <property type="match status" value="1"/>
</dbReference>
<dbReference type="GO" id="GO:0000932">
    <property type="term" value="C:P-body"/>
    <property type="evidence" value="ECO:0007669"/>
    <property type="project" value="UniProtKB-SubCell"/>
</dbReference>
<dbReference type="PANTHER" id="PTHR15598">
    <property type="entry name" value="ENHANCER OF MRNA-DECAPPING PROTEIN 4"/>
    <property type="match status" value="1"/>
</dbReference>
<comment type="caution">
    <text evidence="10">The sequence shown here is derived from an EMBL/GenBank/DDBJ whole genome shotgun (WGS) entry which is preliminary data.</text>
</comment>
<keyword evidence="6 7" id="KW-0175">Coiled coil</keyword>
<evidence type="ECO:0000313" key="11">
    <source>
        <dbReference type="Proteomes" id="UP000691718"/>
    </source>
</evidence>
<dbReference type="InterPro" id="IPR049404">
    <property type="entry name" value="EDC4_C"/>
</dbReference>
<feature type="region of interest" description="Disordered" evidence="8">
    <location>
        <begin position="35"/>
        <end position="56"/>
    </location>
</feature>
<dbReference type="GO" id="GO:0031087">
    <property type="term" value="P:deadenylation-independent decapping of nuclear-transcribed mRNA"/>
    <property type="evidence" value="ECO:0007669"/>
    <property type="project" value="InterPro"/>
</dbReference>
<evidence type="ECO:0000256" key="4">
    <source>
        <dbReference type="ARBA" id="ARBA00022574"/>
    </source>
</evidence>
<keyword evidence="3" id="KW-0963">Cytoplasm</keyword>
<dbReference type="PANTHER" id="PTHR15598:SF5">
    <property type="entry name" value="ENHANCER OF MRNA-DECAPPING PROTEIN 4"/>
    <property type="match status" value="1"/>
</dbReference>
<dbReference type="OrthoDB" id="21128at2759"/>
<accession>A0A8S3Y0I9</accession>
<dbReference type="FunFam" id="1.10.220.100:FF:000001">
    <property type="entry name" value="Enhancer of mRNA-decapping protein 4"/>
    <property type="match status" value="1"/>
</dbReference>
<evidence type="ECO:0000256" key="2">
    <source>
        <dbReference type="ARBA" id="ARBA00009639"/>
    </source>
</evidence>
<evidence type="ECO:0000256" key="7">
    <source>
        <dbReference type="SAM" id="Coils"/>
    </source>
</evidence>
<evidence type="ECO:0000256" key="3">
    <source>
        <dbReference type="ARBA" id="ARBA00022490"/>
    </source>
</evidence>
<keyword evidence="5" id="KW-0677">Repeat</keyword>
<proteinExistence type="inferred from homology"/>
<evidence type="ECO:0000256" key="8">
    <source>
        <dbReference type="SAM" id="MobiDB-lite"/>
    </source>
</evidence>
<keyword evidence="11" id="KW-1185">Reference proteome</keyword>
<organism evidence="10 11">
    <name type="scientific">Parnassius apollo</name>
    <name type="common">Apollo butterfly</name>
    <name type="synonym">Papilio apollo</name>
    <dbReference type="NCBI Taxonomy" id="110799"/>
    <lineage>
        <taxon>Eukaryota</taxon>
        <taxon>Metazoa</taxon>
        <taxon>Ecdysozoa</taxon>
        <taxon>Arthropoda</taxon>
        <taxon>Hexapoda</taxon>
        <taxon>Insecta</taxon>
        <taxon>Pterygota</taxon>
        <taxon>Neoptera</taxon>
        <taxon>Endopterygota</taxon>
        <taxon>Lepidoptera</taxon>
        <taxon>Glossata</taxon>
        <taxon>Ditrysia</taxon>
        <taxon>Papilionoidea</taxon>
        <taxon>Papilionidae</taxon>
        <taxon>Parnassiinae</taxon>
        <taxon>Parnassini</taxon>
        <taxon>Parnassius</taxon>
        <taxon>Parnassius</taxon>
    </lineage>
</organism>
<evidence type="ECO:0000256" key="5">
    <source>
        <dbReference type="ARBA" id="ARBA00022737"/>
    </source>
</evidence>
<keyword evidence="4" id="KW-0853">WD repeat</keyword>
<comment type="subcellular location">
    <subcellularLocation>
        <location evidence="1">Cytoplasm</location>
        <location evidence="1">P-body</location>
    </subcellularLocation>
</comment>
<evidence type="ECO:0000313" key="10">
    <source>
        <dbReference type="EMBL" id="CAG5048174.1"/>
    </source>
</evidence>
<gene>
    <name evidence="10" type="ORF">PAPOLLO_LOCUS24132</name>
</gene>
<dbReference type="EMBL" id="CAJQZP010001459">
    <property type="protein sequence ID" value="CAG5048174.1"/>
    <property type="molecule type" value="Genomic_DNA"/>
</dbReference>
<feature type="domain" description="Enhancer of mRNA-decapping protein 4 C-terminal" evidence="9">
    <location>
        <begin position="396"/>
        <end position="515"/>
    </location>
</feature>
<sequence length="527" mass="56309">MIFEKCHRMICYFTQPPIDSDTSWPQISLAQITEANQRKASSDKSSSQSVSAPLSTPLSVPLAPSLSAPLNAPLSAPHNAPLNAPLSAPHNAPLSAPLSVPPSAPHNAPFSAPERNAADEASRMRLEAVEQKIDKLTELVVQLGREARALRGEVRAPRALLDEALHAHTQRTSAAIDSALADGWERVARVGEAAGARAAAAAGAGAARALEPLAAALQHELAAKLTATDRLLRDNIERLATSKTVTERLSTAIATSLSEMVRESFRQALFESVVPVMEKAHAQIFRQINQAFQNGTKEFAAQTEAAARAAAERGGAAGAEALRDALERHAAALASAHQPAQLAAALRTVAHGVLEKEMTWWREQARSVAAQLSRAHSPATPAPHPTVDRQMQLAQVQALLASGDVNGAFQRALSASDLALVVGACRAIEPALVFGPPCRLEQHVLLSLVQQLAADMQRDTLLKHRYLEEAIMNLDTSNPVTREHLPVVVRELQKQITAYLAANPGHTLARQFRMLLMAADSLVKSAV</sequence>
<protein>
    <submittedName>
        <fullName evidence="10">(apollo) hypothetical protein</fullName>
    </submittedName>
</protein>
<evidence type="ECO:0000259" key="9">
    <source>
        <dbReference type="Pfam" id="PF21289"/>
    </source>
</evidence>
<reference evidence="10" key="1">
    <citation type="submission" date="2021-04" db="EMBL/GenBank/DDBJ databases">
        <authorList>
            <person name="Tunstrom K."/>
        </authorList>
    </citation>
    <scope>NUCLEOTIDE SEQUENCE</scope>
</reference>
<comment type="similarity">
    <text evidence="2">Belongs to the WD repeat EDC4 family.</text>
</comment>
<name>A0A8S3Y0I9_PARAO</name>
<evidence type="ECO:0000256" key="1">
    <source>
        <dbReference type="ARBA" id="ARBA00004201"/>
    </source>
</evidence>